<evidence type="ECO:0000259" key="5">
    <source>
        <dbReference type="PROSITE" id="PS50011"/>
    </source>
</evidence>
<name>A0A517QSH8_9PLAN</name>
<dbReference type="InterPro" id="IPR008271">
    <property type="entry name" value="Ser/Thr_kinase_AS"/>
</dbReference>
<evidence type="ECO:0000313" key="7">
    <source>
        <dbReference type="Proteomes" id="UP000315724"/>
    </source>
</evidence>
<evidence type="ECO:0000256" key="1">
    <source>
        <dbReference type="ARBA" id="ARBA00022679"/>
    </source>
</evidence>
<dbReference type="PROSITE" id="PS00108">
    <property type="entry name" value="PROTEIN_KINASE_ST"/>
    <property type="match status" value="1"/>
</dbReference>
<dbReference type="GO" id="GO:0004674">
    <property type="term" value="F:protein serine/threonine kinase activity"/>
    <property type="evidence" value="ECO:0007669"/>
    <property type="project" value="UniProtKB-EC"/>
</dbReference>
<dbReference type="PANTHER" id="PTHR43289">
    <property type="entry name" value="MITOGEN-ACTIVATED PROTEIN KINASE KINASE KINASE 20-RELATED"/>
    <property type="match status" value="1"/>
</dbReference>
<dbReference type="Proteomes" id="UP000315724">
    <property type="component" value="Chromosome"/>
</dbReference>
<dbReference type="AlphaFoldDB" id="A0A517QSH8"/>
<dbReference type="PANTHER" id="PTHR43289:SF34">
    <property type="entry name" value="SERINE_THREONINE-PROTEIN KINASE YBDM-RELATED"/>
    <property type="match status" value="1"/>
</dbReference>
<sequence length="585" mass="64718">MPSLCCLSEEALWNCVTTSAEGEVGENYDHLEDCVDCRSRFERLRGSIDEIYQLVDLDQFVERENNFDKRTDEAFSFFVEAECHAEHECEAVQSPLLAGQVLISKYRVVRLLNSGGQGHVYLAQDFQLNRKVAIKVARFSIDENIVSADTVISEGELLAKVNHPRVAQIYDCGVHAGRPYLVMEYVEGCTLKDYLRDHPLSSRQIHKMILDVAVAVKTIHAHGILHLDIKPENIMVTKDDRCKLIDLGAAWFQPRSSANSEKIIGGTLAYMAPEQVTRTVSAISERTDVFGLGAVLFAFLYGFPPGVDRESSEPSDAIGLGSPPGNLAFKVDKDLKRICLKAIRSDPRHRYSSAAAFLQALVLLANRRKAPYLVSAGLICCLTGVLSQVYSSGAFSSLESQTLSSQVAVSPVSSSDRTNAKYVKVSVRDAPNESVQFCLWSERTGVRFFPAFRVAGGGRKEHQLKGSLHGVELHPSNELFAVLAVDSQYQGGRGDAAFSFDLSRKLKKISTQENQWDRSGVILTEGDVSTGHQIRPISHRTLLTNSPLISGVIVHALEQPRTSMHYDIQLSFNTRDPAICKIRSQ</sequence>
<dbReference type="CDD" id="cd14014">
    <property type="entry name" value="STKc_PknB_like"/>
    <property type="match status" value="1"/>
</dbReference>
<organism evidence="6 7">
    <name type="scientific">Thalassoglobus polymorphus</name>
    <dbReference type="NCBI Taxonomy" id="2527994"/>
    <lineage>
        <taxon>Bacteria</taxon>
        <taxon>Pseudomonadati</taxon>
        <taxon>Planctomycetota</taxon>
        <taxon>Planctomycetia</taxon>
        <taxon>Planctomycetales</taxon>
        <taxon>Planctomycetaceae</taxon>
        <taxon>Thalassoglobus</taxon>
    </lineage>
</organism>
<keyword evidence="4" id="KW-0067">ATP-binding</keyword>
<dbReference type="InterPro" id="IPR011009">
    <property type="entry name" value="Kinase-like_dom_sf"/>
</dbReference>
<dbReference type="Pfam" id="PF00069">
    <property type="entry name" value="Pkinase"/>
    <property type="match status" value="1"/>
</dbReference>
<dbReference type="InterPro" id="IPR000719">
    <property type="entry name" value="Prot_kinase_dom"/>
</dbReference>
<accession>A0A517QSH8</accession>
<gene>
    <name evidence="6" type="primary">pknB_15</name>
    <name evidence="6" type="ORF">Mal48_38090</name>
</gene>
<reference evidence="6 7" key="1">
    <citation type="submission" date="2019-02" db="EMBL/GenBank/DDBJ databases">
        <title>Deep-cultivation of Planctomycetes and their phenomic and genomic characterization uncovers novel biology.</title>
        <authorList>
            <person name="Wiegand S."/>
            <person name="Jogler M."/>
            <person name="Boedeker C."/>
            <person name="Pinto D."/>
            <person name="Vollmers J."/>
            <person name="Rivas-Marin E."/>
            <person name="Kohn T."/>
            <person name="Peeters S.H."/>
            <person name="Heuer A."/>
            <person name="Rast P."/>
            <person name="Oberbeckmann S."/>
            <person name="Bunk B."/>
            <person name="Jeske O."/>
            <person name="Meyerdierks A."/>
            <person name="Storesund J.E."/>
            <person name="Kallscheuer N."/>
            <person name="Luecker S."/>
            <person name="Lage O.M."/>
            <person name="Pohl T."/>
            <person name="Merkel B.J."/>
            <person name="Hornburger P."/>
            <person name="Mueller R.-W."/>
            <person name="Bruemmer F."/>
            <person name="Labrenz M."/>
            <person name="Spormann A.M."/>
            <person name="Op den Camp H."/>
            <person name="Overmann J."/>
            <person name="Amann R."/>
            <person name="Jetten M.S.M."/>
            <person name="Mascher T."/>
            <person name="Medema M.H."/>
            <person name="Devos D.P."/>
            <person name="Kaster A.-K."/>
            <person name="Ovreas L."/>
            <person name="Rohde M."/>
            <person name="Galperin M.Y."/>
            <person name="Jogler C."/>
        </authorList>
    </citation>
    <scope>NUCLEOTIDE SEQUENCE [LARGE SCALE GENOMIC DNA]</scope>
    <source>
        <strain evidence="6 7">Mal48</strain>
    </source>
</reference>
<dbReference type="EMBL" id="CP036267">
    <property type="protein sequence ID" value="QDT34547.1"/>
    <property type="molecule type" value="Genomic_DNA"/>
</dbReference>
<dbReference type="GO" id="GO:0005524">
    <property type="term" value="F:ATP binding"/>
    <property type="evidence" value="ECO:0007669"/>
    <property type="project" value="UniProtKB-KW"/>
</dbReference>
<evidence type="ECO:0000313" key="6">
    <source>
        <dbReference type="EMBL" id="QDT34547.1"/>
    </source>
</evidence>
<dbReference type="Gene3D" id="3.30.200.20">
    <property type="entry name" value="Phosphorylase Kinase, domain 1"/>
    <property type="match status" value="1"/>
</dbReference>
<dbReference type="SUPFAM" id="SSF56112">
    <property type="entry name" value="Protein kinase-like (PK-like)"/>
    <property type="match status" value="1"/>
</dbReference>
<evidence type="ECO:0000256" key="4">
    <source>
        <dbReference type="ARBA" id="ARBA00022840"/>
    </source>
</evidence>
<dbReference type="EC" id="2.7.11.1" evidence="6"/>
<dbReference type="RefSeq" id="WP_197441801.1">
    <property type="nucleotide sequence ID" value="NZ_CP036267.1"/>
</dbReference>
<keyword evidence="1 6" id="KW-0808">Transferase</keyword>
<dbReference type="PROSITE" id="PS50011">
    <property type="entry name" value="PROTEIN_KINASE_DOM"/>
    <property type="match status" value="1"/>
</dbReference>
<feature type="domain" description="Protein kinase" evidence="5">
    <location>
        <begin position="106"/>
        <end position="362"/>
    </location>
</feature>
<evidence type="ECO:0000256" key="2">
    <source>
        <dbReference type="ARBA" id="ARBA00022741"/>
    </source>
</evidence>
<keyword evidence="7" id="KW-1185">Reference proteome</keyword>
<dbReference type="Gene3D" id="1.10.510.10">
    <property type="entry name" value="Transferase(Phosphotransferase) domain 1"/>
    <property type="match status" value="1"/>
</dbReference>
<proteinExistence type="predicted"/>
<keyword evidence="3 6" id="KW-0418">Kinase</keyword>
<evidence type="ECO:0000256" key="3">
    <source>
        <dbReference type="ARBA" id="ARBA00022777"/>
    </source>
</evidence>
<protein>
    <submittedName>
        <fullName evidence="6">Serine/threonine-protein kinase PknB</fullName>
        <ecNumber evidence="6">2.7.11.1</ecNumber>
    </submittedName>
</protein>
<dbReference type="SMART" id="SM00220">
    <property type="entry name" value="S_TKc"/>
    <property type="match status" value="1"/>
</dbReference>
<dbReference type="KEGG" id="tpol:Mal48_38090"/>
<keyword evidence="2" id="KW-0547">Nucleotide-binding</keyword>